<organism evidence="1">
    <name type="scientific">Picea sitchensis</name>
    <name type="common">Sitka spruce</name>
    <name type="synonym">Pinus sitchensis</name>
    <dbReference type="NCBI Taxonomy" id="3332"/>
    <lineage>
        <taxon>Eukaryota</taxon>
        <taxon>Viridiplantae</taxon>
        <taxon>Streptophyta</taxon>
        <taxon>Embryophyta</taxon>
        <taxon>Tracheophyta</taxon>
        <taxon>Spermatophyta</taxon>
        <taxon>Pinopsida</taxon>
        <taxon>Pinidae</taxon>
        <taxon>Conifers I</taxon>
        <taxon>Pinales</taxon>
        <taxon>Pinaceae</taxon>
        <taxon>Picea</taxon>
    </lineage>
</organism>
<protein>
    <submittedName>
        <fullName evidence="1">Uncharacterized protein</fullName>
    </submittedName>
</protein>
<reference evidence="1" key="1">
    <citation type="journal article" date="2008" name="BMC Genomics">
        <title>A conifer genomics resource of 200,000 spruce (Picea spp.) ESTs and 6,464 high-quality, sequence-finished full-length cDNAs for Sitka spruce (Picea sitchensis).</title>
        <authorList>
            <person name="Ralph S.G."/>
            <person name="Chun H.J."/>
            <person name="Kolosova N."/>
            <person name="Cooper D."/>
            <person name="Oddy C."/>
            <person name="Ritland C.E."/>
            <person name="Kirkpatrick R."/>
            <person name="Moore R."/>
            <person name="Barber S."/>
            <person name="Holt R.A."/>
            <person name="Jones S.J."/>
            <person name="Marra M.A."/>
            <person name="Douglas C.J."/>
            <person name="Ritland K."/>
            <person name="Bohlmann J."/>
        </authorList>
    </citation>
    <scope>NUCLEOTIDE SEQUENCE</scope>
    <source>
        <tissue evidence="1">Bark</tissue>
    </source>
</reference>
<sequence>MHSHRDASYRSRRPTKLQKLNLLSCQRWKIMMRRLRKVMLKSLMMQMLNKNLSHLYKYCNSPTSKPLRLMMKSELQM</sequence>
<name>A9NQR2_PICSI</name>
<dbReference type="AlphaFoldDB" id="A9NQR2"/>
<proteinExistence type="evidence at transcript level"/>
<dbReference type="EMBL" id="EF083637">
    <property type="protein sequence ID" value="ABK22973.1"/>
    <property type="molecule type" value="mRNA"/>
</dbReference>
<accession>A9NQR2</accession>
<evidence type="ECO:0000313" key="1">
    <source>
        <dbReference type="EMBL" id="ABK22973.1"/>
    </source>
</evidence>